<evidence type="ECO:0000256" key="1">
    <source>
        <dbReference type="SAM" id="MobiDB-lite"/>
    </source>
</evidence>
<dbReference type="EMBL" id="NMUH01011579">
    <property type="protein sequence ID" value="MQM21788.1"/>
    <property type="molecule type" value="Genomic_DNA"/>
</dbReference>
<feature type="compositionally biased region" description="Acidic residues" evidence="1">
    <location>
        <begin position="93"/>
        <end position="115"/>
    </location>
</feature>
<reference evidence="2" key="1">
    <citation type="submission" date="2017-07" db="EMBL/GenBank/DDBJ databases">
        <title>Taro Niue Genome Assembly and Annotation.</title>
        <authorList>
            <person name="Atibalentja N."/>
            <person name="Keating K."/>
            <person name="Fields C.J."/>
        </authorList>
    </citation>
    <scope>NUCLEOTIDE SEQUENCE</scope>
    <source>
        <strain evidence="2">Niue_2</strain>
        <tissue evidence="2">Leaf</tissue>
    </source>
</reference>
<name>A0A843XPI2_COLES</name>
<evidence type="ECO:0000313" key="2">
    <source>
        <dbReference type="EMBL" id="MQM21788.1"/>
    </source>
</evidence>
<sequence>MMSDRQGLYTSARRRCDHVMPRCGDDGFLTPPPSAGQKDALRECVHGRGKDAIYVRQQAKQNREGEEKEIPVYVDAVAKKASPGQRAVKGGDGEEADVVSEGELSAEEEEAEVPMDDVVMESELQSVCVTAKDPDWVVRKVVSPGLLRLPGWKNLSPL</sequence>
<organism evidence="2 3">
    <name type="scientific">Colocasia esculenta</name>
    <name type="common">Wild taro</name>
    <name type="synonym">Arum esculentum</name>
    <dbReference type="NCBI Taxonomy" id="4460"/>
    <lineage>
        <taxon>Eukaryota</taxon>
        <taxon>Viridiplantae</taxon>
        <taxon>Streptophyta</taxon>
        <taxon>Embryophyta</taxon>
        <taxon>Tracheophyta</taxon>
        <taxon>Spermatophyta</taxon>
        <taxon>Magnoliopsida</taxon>
        <taxon>Liliopsida</taxon>
        <taxon>Araceae</taxon>
        <taxon>Aroideae</taxon>
        <taxon>Colocasieae</taxon>
        <taxon>Colocasia</taxon>
    </lineage>
</organism>
<dbReference type="Proteomes" id="UP000652761">
    <property type="component" value="Unassembled WGS sequence"/>
</dbReference>
<comment type="caution">
    <text evidence="2">The sequence shown here is derived from an EMBL/GenBank/DDBJ whole genome shotgun (WGS) entry which is preliminary data.</text>
</comment>
<proteinExistence type="predicted"/>
<protein>
    <submittedName>
        <fullName evidence="2">Uncharacterized protein</fullName>
    </submittedName>
</protein>
<dbReference type="AlphaFoldDB" id="A0A843XPI2"/>
<keyword evidence="3" id="KW-1185">Reference proteome</keyword>
<feature type="region of interest" description="Disordered" evidence="1">
    <location>
        <begin position="81"/>
        <end position="115"/>
    </location>
</feature>
<gene>
    <name evidence="2" type="ORF">Taro_054833</name>
</gene>
<evidence type="ECO:0000313" key="3">
    <source>
        <dbReference type="Proteomes" id="UP000652761"/>
    </source>
</evidence>
<accession>A0A843XPI2</accession>